<evidence type="ECO:0000313" key="1">
    <source>
        <dbReference type="EMBL" id="SET34414.1"/>
    </source>
</evidence>
<dbReference type="AlphaFoldDB" id="A0A1I0DPW4"/>
<dbReference type="Proteomes" id="UP000198618">
    <property type="component" value="Unassembled WGS sequence"/>
</dbReference>
<name>A0A1I0DPW4_9BACI</name>
<proteinExistence type="predicted"/>
<protein>
    <submittedName>
        <fullName evidence="1">Uncharacterized protein</fullName>
    </submittedName>
</protein>
<dbReference type="EMBL" id="FOHE01000009">
    <property type="protein sequence ID" value="SET34414.1"/>
    <property type="molecule type" value="Genomic_DNA"/>
</dbReference>
<keyword evidence="2" id="KW-1185">Reference proteome</keyword>
<dbReference type="OrthoDB" id="9799867at2"/>
<reference evidence="1 2" key="1">
    <citation type="submission" date="2016-10" db="EMBL/GenBank/DDBJ databases">
        <authorList>
            <person name="de Groot N.N."/>
        </authorList>
    </citation>
    <scope>NUCLEOTIDE SEQUENCE [LARGE SCALE GENOMIC DNA]</scope>
    <source>
        <strain evidence="1 2">IBRC-M 10780</strain>
    </source>
</reference>
<dbReference type="RefSeq" id="WP_090869834.1">
    <property type="nucleotide sequence ID" value="NZ_FOHE01000009.1"/>
</dbReference>
<sequence length="279" mass="32866">MKKIEINEKQLIKLAKKHKKFLESYSINRVAYLFNDHVFYLAYFSDKSGQDIKGDAVISPDSDDISEYQSAHAPLLEHAATVHNIKYHGGDRAKVNYAIFYEVRDYLENVVQANILSQDLQVVYERAFKVISNMITLQDELVRLYYEAMDLHNETLKRGYFVDEELEKLKSYIPILEQIQYEQGKDRYNYRADFDVIYENRNDPNVKQFEKFTDKNTLRELTTEASEKDIKKGLQALMEGIDLDESNYTKEKHYEAVRAKFANNLEKLIHDSKSKLRYP</sequence>
<gene>
    <name evidence="1" type="ORF">SAMN05216389_10980</name>
</gene>
<organism evidence="1 2">
    <name type="scientific">Oceanobacillus limi</name>
    <dbReference type="NCBI Taxonomy" id="930131"/>
    <lineage>
        <taxon>Bacteria</taxon>
        <taxon>Bacillati</taxon>
        <taxon>Bacillota</taxon>
        <taxon>Bacilli</taxon>
        <taxon>Bacillales</taxon>
        <taxon>Bacillaceae</taxon>
        <taxon>Oceanobacillus</taxon>
    </lineage>
</organism>
<dbReference type="STRING" id="930131.SAMN05216389_10980"/>
<accession>A0A1I0DPW4</accession>
<evidence type="ECO:0000313" key="2">
    <source>
        <dbReference type="Proteomes" id="UP000198618"/>
    </source>
</evidence>